<dbReference type="GO" id="GO:0006518">
    <property type="term" value="P:peptide metabolic process"/>
    <property type="evidence" value="ECO:0007669"/>
    <property type="project" value="TreeGrafter"/>
</dbReference>
<keyword evidence="3" id="KW-0479">Metal-binding</keyword>
<evidence type="ECO:0000256" key="3">
    <source>
        <dbReference type="ARBA" id="ARBA00022723"/>
    </source>
</evidence>
<evidence type="ECO:0000256" key="5">
    <source>
        <dbReference type="ARBA" id="ARBA00022833"/>
    </source>
</evidence>
<dbReference type="CDD" id="cd09608">
    <property type="entry name" value="M3B_PepF"/>
    <property type="match status" value="1"/>
</dbReference>
<dbReference type="PANTHER" id="PTHR11804:SF84">
    <property type="entry name" value="SACCHAROLYSIN"/>
    <property type="match status" value="1"/>
</dbReference>
<evidence type="ECO:0000259" key="8">
    <source>
        <dbReference type="Pfam" id="PF08439"/>
    </source>
</evidence>
<reference evidence="9 10" key="1">
    <citation type="submission" date="2019-04" db="EMBL/GenBank/DDBJ databases">
        <authorList>
            <consortium name="Pathogen Informatics"/>
        </authorList>
    </citation>
    <scope>NUCLEOTIDE SEQUENCE [LARGE SCALE GENOMIC DNA]</scope>
    <source>
        <strain evidence="9 10">GPSC47</strain>
    </source>
</reference>
<keyword evidence="4 9" id="KW-0378">Hydrolase</keyword>
<keyword evidence="6" id="KW-0482">Metalloprotease</keyword>
<proteinExistence type="predicted"/>
<dbReference type="InterPro" id="IPR001567">
    <property type="entry name" value="Pept_M3A_M3B_dom"/>
</dbReference>
<protein>
    <submittedName>
        <fullName evidence="9">Oligoendopeptidase F</fullName>
        <ecNumber evidence="9">3.4.24.-</ecNumber>
    </submittedName>
</protein>
<dbReference type="Gene3D" id="1.20.140.70">
    <property type="entry name" value="Oligopeptidase f, N-terminal domain"/>
    <property type="match status" value="1"/>
</dbReference>
<dbReference type="Gene3D" id="1.10.1370.20">
    <property type="entry name" value="Oligoendopeptidase f, C-terminal domain"/>
    <property type="match status" value="1"/>
</dbReference>
<keyword evidence="5" id="KW-0862">Zinc</keyword>
<dbReference type="EMBL" id="CAAQRO010000007">
    <property type="protein sequence ID" value="VMC94437.1"/>
    <property type="molecule type" value="Genomic_DNA"/>
</dbReference>
<sequence>MVLQRNERNERNEINEINEKDTWDLSTIYPTDQAWEEALKDLTEQLETVAQYEGHLLDSADNLLEITEFSLEMERQMEKLYVYAHMKNDQDTREAKYQEYYAKAMTLYSQLDQAFSFYDPEFMEISEKQYADFLEAQPKLQVYQHYFDKLLKGKDHVLSQREEELLAGAGEIFGSASETFAILDNADIVFPYVLDDDGKEVQLSHGTYTRLMESKKREVRRGAYQALYATYEQFQHTYAKTLQTNVKVQNYRAKVRNYKSARHAALAANFVPESVYDNLVAAVRKHLPLLHRYLELRSKILGISDLKMYDVYTPLSSVEYSFTYQEALKKAEDALAVLGEDYLSRVKRAFSERWIDVYENQGKRSGAYSGGSYDTNAFMLLNWQDNLDNLFTLVHETGHSMHSSYTRETQPYVYGDYSIFLAEIASTTNENILTEKLLEEVEDDATRFAILNNFLDGFRGTVFRQTQFAEFEHAIHQADQNGEVLTSDFLNKLYADLNQEYYGLSKEDNPEIQYEWARIPHFYYNYYVYQYSTGFAAASALAEKIVHGSQEDRDRYIDYLKAGKSDYPLNVMRKAGVDMEKEDYLNDAFAVFERRLNEFEALVEKLGLA</sequence>
<keyword evidence="2" id="KW-0645">Protease</keyword>
<feature type="domain" description="Peptidase M3A/M3B catalytic" evidence="7">
    <location>
        <begin position="211"/>
        <end position="590"/>
    </location>
</feature>
<dbReference type="GO" id="GO:0004222">
    <property type="term" value="F:metalloendopeptidase activity"/>
    <property type="evidence" value="ECO:0007669"/>
    <property type="project" value="InterPro"/>
</dbReference>
<dbReference type="EC" id="3.4.24.-" evidence="9"/>
<dbReference type="PANTHER" id="PTHR11804">
    <property type="entry name" value="PROTEASE M3 THIMET OLIGOPEPTIDASE-RELATED"/>
    <property type="match status" value="1"/>
</dbReference>
<dbReference type="Proteomes" id="UP000311381">
    <property type="component" value="Unassembled WGS sequence"/>
</dbReference>
<evidence type="ECO:0000313" key="10">
    <source>
        <dbReference type="Proteomes" id="UP000311381"/>
    </source>
</evidence>
<dbReference type="SUPFAM" id="SSF55486">
    <property type="entry name" value="Metalloproteases ('zincins'), catalytic domain"/>
    <property type="match status" value="1"/>
</dbReference>
<evidence type="ECO:0000256" key="1">
    <source>
        <dbReference type="ARBA" id="ARBA00001947"/>
    </source>
</evidence>
<accession>A0A4H9FFS2</accession>
<dbReference type="GO" id="GO:0006508">
    <property type="term" value="P:proteolysis"/>
    <property type="evidence" value="ECO:0007669"/>
    <property type="project" value="UniProtKB-KW"/>
</dbReference>
<feature type="domain" description="Oligopeptidase F N-terminal" evidence="8">
    <location>
        <begin position="121"/>
        <end position="190"/>
    </location>
</feature>
<dbReference type="Pfam" id="PF08439">
    <property type="entry name" value="Peptidase_M3_N"/>
    <property type="match status" value="1"/>
</dbReference>
<dbReference type="InterPro" id="IPR013647">
    <property type="entry name" value="OligopepF_N_dom"/>
</dbReference>
<evidence type="ECO:0000256" key="4">
    <source>
        <dbReference type="ARBA" id="ARBA00022801"/>
    </source>
</evidence>
<dbReference type="AlphaFoldDB" id="A0A4H9FFS2"/>
<dbReference type="Gene3D" id="1.10.287.830">
    <property type="entry name" value="putative peptidase helix hairpin domain like"/>
    <property type="match status" value="1"/>
</dbReference>
<dbReference type="Pfam" id="PF01432">
    <property type="entry name" value="Peptidase_M3"/>
    <property type="match status" value="1"/>
</dbReference>
<dbReference type="NCBIfam" id="TIGR00181">
    <property type="entry name" value="pepF"/>
    <property type="match status" value="1"/>
</dbReference>
<dbReference type="InterPro" id="IPR042088">
    <property type="entry name" value="OligoPept_F_C"/>
</dbReference>
<dbReference type="InterPro" id="IPR004438">
    <property type="entry name" value="Peptidase_M3B"/>
</dbReference>
<evidence type="ECO:0000256" key="2">
    <source>
        <dbReference type="ARBA" id="ARBA00022670"/>
    </source>
</evidence>
<name>A0A4H9FFS2_STREE</name>
<evidence type="ECO:0000256" key="6">
    <source>
        <dbReference type="ARBA" id="ARBA00023049"/>
    </source>
</evidence>
<evidence type="ECO:0000313" key="9">
    <source>
        <dbReference type="EMBL" id="VMC94437.1"/>
    </source>
</evidence>
<dbReference type="GO" id="GO:0046872">
    <property type="term" value="F:metal ion binding"/>
    <property type="evidence" value="ECO:0007669"/>
    <property type="project" value="UniProtKB-KW"/>
</dbReference>
<evidence type="ECO:0000259" key="7">
    <source>
        <dbReference type="Pfam" id="PF01432"/>
    </source>
</evidence>
<dbReference type="InterPro" id="IPR045090">
    <property type="entry name" value="Pept_M3A_M3B"/>
</dbReference>
<comment type="cofactor">
    <cofactor evidence="1">
        <name>Zn(2+)</name>
        <dbReference type="ChEBI" id="CHEBI:29105"/>
    </cofactor>
</comment>
<organism evidence="9 10">
    <name type="scientific">Streptococcus pneumoniae</name>
    <dbReference type="NCBI Taxonomy" id="1313"/>
    <lineage>
        <taxon>Bacteria</taxon>
        <taxon>Bacillati</taxon>
        <taxon>Bacillota</taxon>
        <taxon>Bacilli</taxon>
        <taxon>Lactobacillales</taxon>
        <taxon>Streptococcaceae</taxon>
        <taxon>Streptococcus</taxon>
    </lineage>
</organism>
<gene>
    <name evidence="9" type="primary">pepF1_1</name>
    <name evidence="9" type="ORF">SAMEA2627268_01235</name>
</gene>